<comment type="caution">
    <text evidence="1">The sequence shown here is derived from an EMBL/GenBank/DDBJ whole genome shotgun (WGS) entry which is preliminary data.</text>
</comment>
<reference evidence="1 2" key="1">
    <citation type="submission" date="2018-03" db="EMBL/GenBank/DDBJ databases">
        <title>Genomic Encyclopedia of Type Strains, Phase III (KMG-III): the genomes of soil and plant-associated and newly described type strains.</title>
        <authorList>
            <person name="Whitman W."/>
        </authorList>
    </citation>
    <scope>NUCLEOTIDE SEQUENCE [LARGE SCALE GENOMIC DNA]</scope>
    <source>
        <strain evidence="1 2">CGMCC 1.12700</strain>
    </source>
</reference>
<organism evidence="1 2">
    <name type="scientific">Taibaiella chishuiensis</name>
    <dbReference type="NCBI Taxonomy" id="1434707"/>
    <lineage>
        <taxon>Bacteria</taxon>
        <taxon>Pseudomonadati</taxon>
        <taxon>Bacteroidota</taxon>
        <taxon>Chitinophagia</taxon>
        <taxon>Chitinophagales</taxon>
        <taxon>Chitinophagaceae</taxon>
        <taxon>Taibaiella</taxon>
    </lineage>
</organism>
<dbReference type="EMBL" id="PYGD01000002">
    <property type="protein sequence ID" value="PSK93289.1"/>
    <property type="molecule type" value="Genomic_DNA"/>
</dbReference>
<name>A0A2P8D7X2_9BACT</name>
<sequence length="62" mass="7034">MSADAQHSKEPNRCCDADVIRTTVQLALSFIGQGLMTEEQALKYFNLKKEAFDHFKAELTRS</sequence>
<dbReference type="Proteomes" id="UP000240572">
    <property type="component" value="Unassembled WGS sequence"/>
</dbReference>
<gene>
    <name evidence="1" type="ORF">B0I18_102259</name>
</gene>
<keyword evidence="2" id="KW-1185">Reference proteome</keyword>
<proteinExistence type="predicted"/>
<dbReference type="OrthoDB" id="9869556at2"/>
<evidence type="ECO:0000313" key="1">
    <source>
        <dbReference type="EMBL" id="PSK93289.1"/>
    </source>
</evidence>
<dbReference type="AlphaFoldDB" id="A0A2P8D7X2"/>
<accession>A0A2P8D7X2</accession>
<protein>
    <submittedName>
        <fullName evidence="1">Uncharacterized protein</fullName>
    </submittedName>
</protein>
<dbReference type="RefSeq" id="WP_106522304.1">
    <property type="nucleotide sequence ID" value="NZ_PYGD01000002.1"/>
</dbReference>
<evidence type="ECO:0000313" key="2">
    <source>
        <dbReference type="Proteomes" id="UP000240572"/>
    </source>
</evidence>